<feature type="transmembrane region" description="Helical" evidence="1">
    <location>
        <begin position="123"/>
        <end position="146"/>
    </location>
</feature>
<keyword evidence="1" id="KW-1133">Transmembrane helix</keyword>
<dbReference type="GeneID" id="34616439"/>
<evidence type="ECO:0000313" key="4">
    <source>
        <dbReference type="Proteomes" id="UP000184188"/>
    </source>
</evidence>
<evidence type="ECO:0000256" key="1">
    <source>
        <dbReference type="SAM" id="Phobius"/>
    </source>
</evidence>
<dbReference type="AlphaFoldDB" id="A0A1L9SCI7"/>
<dbReference type="InterPro" id="IPR009688">
    <property type="entry name" value="FAM210A/B-like_dom"/>
</dbReference>
<keyword evidence="1" id="KW-0472">Membrane</keyword>
<feature type="domain" description="DUF1279" evidence="2">
    <location>
        <begin position="114"/>
        <end position="220"/>
    </location>
</feature>
<evidence type="ECO:0000313" key="3">
    <source>
        <dbReference type="EMBL" id="OJJ44828.1"/>
    </source>
</evidence>
<reference evidence="4" key="1">
    <citation type="journal article" date="2017" name="Genome Biol.">
        <title>Comparative genomics reveals high biological diversity and specific adaptations in the industrially and medically important fungal genus Aspergillus.</title>
        <authorList>
            <person name="de Vries R.P."/>
            <person name="Riley R."/>
            <person name="Wiebenga A."/>
            <person name="Aguilar-Osorio G."/>
            <person name="Amillis S."/>
            <person name="Uchima C.A."/>
            <person name="Anderluh G."/>
            <person name="Asadollahi M."/>
            <person name="Askin M."/>
            <person name="Barry K."/>
            <person name="Battaglia E."/>
            <person name="Bayram O."/>
            <person name="Benocci T."/>
            <person name="Braus-Stromeyer S.A."/>
            <person name="Caldana C."/>
            <person name="Canovas D."/>
            <person name="Cerqueira G.C."/>
            <person name="Chen F."/>
            <person name="Chen W."/>
            <person name="Choi C."/>
            <person name="Clum A."/>
            <person name="Dos Santos R.A."/>
            <person name="Damasio A.R."/>
            <person name="Diallinas G."/>
            <person name="Emri T."/>
            <person name="Fekete E."/>
            <person name="Flipphi M."/>
            <person name="Freyberg S."/>
            <person name="Gallo A."/>
            <person name="Gournas C."/>
            <person name="Habgood R."/>
            <person name="Hainaut M."/>
            <person name="Harispe M.L."/>
            <person name="Henrissat B."/>
            <person name="Hilden K.S."/>
            <person name="Hope R."/>
            <person name="Hossain A."/>
            <person name="Karabika E."/>
            <person name="Karaffa L."/>
            <person name="Karanyi Z."/>
            <person name="Krasevec N."/>
            <person name="Kuo A."/>
            <person name="Kusch H."/>
            <person name="LaButti K."/>
            <person name="Lagendijk E.L."/>
            <person name="Lapidus A."/>
            <person name="Levasseur A."/>
            <person name="Lindquist E."/>
            <person name="Lipzen A."/>
            <person name="Logrieco A.F."/>
            <person name="MacCabe A."/>
            <person name="Maekelae M.R."/>
            <person name="Malavazi I."/>
            <person name="Melin P."/>
            <person name="Meyer V."/>
            <person name="Mielnichuk N."/>
            <person name="Miskei M."/>
            <person name="Molnar A.P."/>
            <person name="Mule G."/>
            <person name="Ngan C.Y."/>
            <person name="Orejas M."/>
            <person name="Orosz E."/>
            <person name="Ouedraogo J.P."/>
            <person name="Overkamp K.M."/>
            <person name="Park H.-S."/>
            <person name="Perrone G."/>
            <person name="Piumi F."/>
            <person name="Punt P.J."/>
            <person name="Ram A.F."/>
            <person name="Ramon A."/>
            <person name="Rauscher S."/>
            <person name="Record E."/>
            <person name="Riano-Pachon D.M."/>
            <person name="Robert V."/>
            <person name="Roehrig J."/>
            <person name="Ruller R."/>
            <person name="Salamov A."/>
            <person name="Salih N.S."/>
            <person name="Samson R.A."/>
            <person name="Sandor E."/>
            <person name="Sanguinetti M."/>
            <person name="Schuetze T."/>
            <person name="Sepcic K."/>
            <person name="Shelest E."/>
            <person name="Sherlock G."/>
            <person name="Sophianopoulou V."/>
            <person name="Squina F.M."/>
            <person name="Sun H."/>
            <person name="Susca A."/>
            <person name="Todd R.B."/>
            <person name="Tsang A."/>
            <person name="Unkles S.E."/>
            <person name="van de Wiele N."/>
            <person name="van Rossen-Uffink D."/>
            <person name="Oliveira J.V."/>
            <person name="Vesth T.C."/>
            <person name="Visser J."/>
            <person name="Yu J.-H."/>
            <person name="Zhou M."/>
            <person name="Andersen M.R."/>
            <person name="Archer D.B."/>
            <person name="Baker S.E."/>
            <person name="Benoit I."/>
            <person name="Brakhage A.A."/>
            <person name="Braus G.H."/>
            <person name="Fischer R."/>
            <person name="Frisvad J.C."/>
            <person name="Goldman G.H."/>
            <person name="Houbraken J."/>
            <person name="Oakley B."/>
            <person name="Pocsi I."/>
            <person name="Scazzocchio C."/>
            <person name="Seiboth B."/>
            <person name="vanKuyk P.A."/>
            <person name="Wortman J."/>
            <person name="Dyer P.S."/>
            <person name="Grigoriev I.V."/>
        </authorList>
    </citation>
    <scope>NUCLEOTIDE SEQUENCE [LARGE SCALE GENOMIC DNA]</scope>
    <source>
        <strain evidence="4">CBS 506.65</strain>
    </source>
</reference>
<name>A0A1L9SCI7_9EURO</name>
<keyword evidence="1" id="KW-0812">Transmembrane</keyword>
<evidence type="ECO:0000259" key="2">
    <source>
        <dbReference type="Pfam" id="PF06916"/>
    </source>
</evidence>
<keyword evidence="4" id="KW-1185">Reference proteome</keyword>
<dbReference type="RefSeq" id="XP_022579338.1">
    <property type="nucleotide sequence ID" value="XM_022729975.1"/>
</dbReference>
<accession>A0A1L9SCI7</accession>
<dbReference type="InterPro" id="IPR045866">
    <property type="entry name" value="FAM210A/B-like"/>
</dbReference>
<sequence>MSARLSAASRWISQSTRLVRNAGDLRYRTLSPSPTFSISSATTMSPSAATRRLPSVWSRTFASMRLASRRVTPKNGATNLYKTTINPSRVRQIPRRFNSTKTSNAQSEPTSLSQRLRKLTREYGWAGLGVYLLLSALDFPFCFAAVRLFGVERIGYYESVIFGAAKDAANAVWPGILSDDATSEKNSESNDGIWTQLAIAYAVHKSLIIFRVPLTAAITPNVVKTLRHWGWDLTRGRPKGM</sequence>
<gene>
    <name evidence="3" type="ORF">ASPZODRAFT_745464</name>
</gene>
<proteinExistence type="predicted"/>
<dbReference type="OrthoDB" id="426386at2759"/>
<dbReference type="Pfam" id="PF06916">
    <property type="entry name" value="FAM210A-B_dom"/>
    <property type="match status" value="1"/>
</dbReference>
<dbReference type="PANTHER" id="PTHR21377">
    <property type="entry name" value="PROTEIN FAM210B, MITOCHONDRIAL"/>
    <property type="match status" value="1"/>
</dbReference>
<dbReference type="STRING" id="1073090.A0A1L9SCI7"/>
<dbReference type="VEuPathDB" id="FungiDB:ASPZODRAFT_745464"/>
<dbReference type="Proteomes" id="UP000184188">
    <property type="component" value="Unassembled WGS sequence"/>
</dbReference>
<organism evidence="3 4">
    <name type="scientific">Penicilliopsis zonata CBS 506.65</name>
    <dbReference type="NCBI Taxonomy" id="1073090"/>
    <lineage>
        <taxon>Eukaryota</taxon>
        <taxon>Fungi</taxon>
        <taxon>Dikarya</taxon>
        <taxon>Ascomycota</taxon>
        <taxon>Pezizomycotina</taxon>
        <taxon>Eurotiomycetes</taxon>
        <taxon>Eurotiomycetidae</taxon>
        <taxon>Eurotiales</taxon>
        <taxon>Aspergillaceae</taxon>
        <taxon>Penicilliopsis</taxon>
    </lineage>
</organism>
<protein>
    <recommendedName>
        <fullName evidence="2">DUF1279 domain-containing protein</fullName>
    </recommendedName>
</protein>
<dbReference type="PANTHER" id="PTHR21377:SF0">
    <property type="entry name" value="PROTEIN FAM210B, MITOCHONDRIAL"/>
    <property type="match status" value="1"/>
</dbReference>
<dbReference type="GO" id="GO:0005739">
    <property type="term" value="C:mitochondrion"/>
    <property type="evidence" value="ECO:0007669"/>
    <property type="project" value="TreeGrafter"/>
</dbReference>
<dbReference type="EMBL" id="KV878347">
    <property type="protein sequence ID" value="OJJ44828.1"/>
    <property type="molecule type" value="Genomic_DNA"/>
</dbReference>